<accession>A0A6A4RH13</accession>
<proteinExistence type="inferred from homology"/>
<comment type="caution">
    <text evidence="6">The sequence shown here is derived from an EMBL/GenBank/DDBJ whole genome shotgun (WGS) entry which is preliminary data.</text>
</comment>
<evidence type="ECO:0000256" key="2">
    <source>
        <dbReference type="ARBA" id="ARBA00023015"/>
    </source>
</evidence>
<evidence type="ECO:0000256" key="4">
    <source>
        <dbReference type="ARBA" id="ARBA00023163"/>
    </source>
</evidence>
<dbReference type="SUPFAM" id="SSF53850">
    <property type="entry name" value="Periplasmic binding protein-like II"/>
    <property type="match status" value="1"/>
</dbReference>
<keyword evidence="4" id="KW-0804">Transcription</keyword>
<dbReference type="InterPro" id="IPR058163">
    <property type="entry name" value="LysR-type_TF_proteobact-type"/>
</dbReference>
<dbReference type="InterPro" id="IPR036388">
    <property type="entry name" value="WH-like_DNA-bd_sf"/>
</dbReference>
<evidence type="ECO:0000313" key="6">
    <source>
        <dbReference type="EMBL" id="KAE9630829.1"/>
    </source>
</evidence>
<dbReference type="InterPro" id="IPR005119">
    <property type="entry name" value="LysR_subst-bd"/>
</dbReference>
<dbReference type="PANTHER" id="PTHR30537:SF3">
    <property type="entry name" value="TRANSCRIPTIONAL REGULATORY PROTEIN"/>
    <property type="match status" value="1"/>
</dbReference>
<dbReference type="InterPro" id="IPR036390">
    <property type="entry name" value="WH_DNA-bd_sf"/>
</dbReference>
<dbReference type="GO" id="GO:0043565">
    <property type="term" value="F:sequence-specific DNA binding"/>
    <property type="evidence" value="ECO:0007669"/>
    <property type="project" value="TreeGrafter"/>
</dbReference>
<dbReference type="EMBL" id="WSFO01000003">
    <property type="protein sequence ID" value="KAE9630829.1"/>
    <property type="molecule type" value="Genomic_DNA"/>
</dbReference>
<dbReference type="Pfam" id="PF03466">
    <property type="entry name" value="LysR_substrate"/>
    <property type="match status" value="1"/>
</dbReference>
<evidence type="ECO:0000313" key="7">
    <source>
        <dbReference type="Proteomes" id="UP000441586"/>
    </source>
</evidence>
<dbReference type="Proteomes" id="UP000441586">
    <property type="component" value="Unassembled WGS sequence"/>
</dbReference>
<reference evidence="6 7" key="1">
    <citation type="submission" date="2019-12" db="EMBL/GenBank/DDBJ databases">
        <authorList>
            <person name="Zhang Y.-J."/>
        </authorList>
    </citation>
    <scope>NUCLEOTIDE SEQUENCE [LARGE SCALE GENOMIC DNA]</scope>
    <source>
        <strain evidence="6 7">H18S-6</strain>
    </source>
</reference>
<dbReference type="Gene3D" id="3.40.190.290">
    <property type="match status" value="1"/>
</dbReference>
<dbReference type="PANTHER" id="PTHR30537">
    <property type="entry name" value="HTH-TYPE TRANSCRIPTIONAL REGULATOR"/>
    <property type="match status" value="1"/>
</dbReference>
<dbReference type="Pfam" id="PF00126">
    <property type="entry name" value="HTH_1"/>
    <property type="match status" value="1"/>
</dbReference>
<sequence length="283" mass="31764">MKNWDDLRIFRAMAKSRSIRAAAAELKTTHATVSRRVRALEDDLGSALFERRKEGYVLTAFGQSMMDLTQSVTAGVEAIDRLAFGQDGSLAGPVRLSVLEDLYYKVLADPLDSFMRSHPMIELTIETTSSFRDVNRREADVIVRITSDPPEQAVGRKVADSPLAAYCSRDYLRNRPVVDRWIALDYPPTVSPLLNARPAFLANSLTVVADVLRRGQGIGLLPCFMAKGDSDLVRLSEVDLILDKEIWTLTHVDILHNPRVRLLMDHLYHAFSSQRARIEGRAE</sequence>
<keyword evidence="3" id="KW-0238">DNA-binding</keyword>
<name>A0A6A4RH13_9RHOB</name>
<dbReference type="GO" id="GO:0006351">
    <property type="term" value="P:DNA-templated transcription"/>
    <property type="evidence" value="ECO:0007669"/>
    <property type="project" value="TreeGrafter"/>
</dbReference>
<evidence type="ECO:0000256" key="3">
    <source>
        <dbReference type="ARBA" id="ARBA00023125"/>
    </source>
</evidence>
<comment type="similarity">
    <text evidence="1">Belongs to the LysR transcriptional regulatory family.</text>
</comment>
<dbReference type="PROSITE" id="PS50931">
    <property type="entry name" value="HTH_LYSR"/>
    <property type="match status" value="1"/>
</dbReference>
<evidence type="ECO:0000259" key="5">
    <source>
        <dbReference type="PROSITE" id="PS50931"/>
    </source>
</evidence>
<protein>
    <submittedName>
        <fullName evidence="6">LysR family transcriptional regulator</fullName>
    </submittedName>
</protein>
<keyword evidence="2" id="KW-0805">Transcription regulation</keyword>
<dbReference type="RefSeq" id="WP_158978040.1">
    <property type="nucleotide sequence ID" value="NZ_WSFO01000003.1"/>
</dbReference>
<dbReference type="SUPFAM" id="SSF46785">
    <property type="entry name" value="Winged helix' DNA-binding domain"/>
    <property type="match status" value="1"/>
</dbReference>
<organism evidence="6 7">
    <name type="scientific">Parasedimentitalea maritima</name>
    <dbReference type="NCBI Taxonomy" id="2578117"/>
    <lineage>
        <taxon>Bacteria</taxon>
        <taxon>Pseudomonadati</taxon>
        <taxon>Pseudomonadota</taxon>
        <taxon>Alphaproteobacteria</taxon>
        <taxon>Rhodobacterales</taxon>
        <taxon>Paracoccaceae</taxon>
        <taxon>Parasedimentitalea</taxon>
    </lineage>
</organism>
<dbReference type="Gene3D" id="1.10.10.10">
    <property type="entry name" value="Winged helix-like DNA-binding domain superfamily/Winged helix DNA-binding domain"/>
    <property type="match status" value="1"/>
</dbReference>
<dbReference type="AlphaFoldDB" id="A0A6A4RH13"/>
<dbReference type="InterPro" id="IPR000847">
    <property type="entry name" value="LysR_HTH_N"/>
</dbReference>
<evidence type="ECO:0000256" key="1">
    <source>
        <dbReference type="ARBA" id="ARBA00009437"/>
    </source>
</evidence>
<gene>
    <name evidence="6" type="ORF">GP644_06280</name>
</gene>
<feature type="domain" description="HTH lysR-type" evidence="5">
    <location>
        <begin position="1"/>
        <end position="59"/>
    </location>
</feature>
<dbReference type="GO" id="GO:0003700">
    <property type="term" value="F:DNA-binding transcription factor activity"/>
    <property type="evidence" value="ECO:0007669"/>
    <property type="project" value="InterPro"/>
</dbReference>